<dbReference type="HOGENOM" id="CLU_1204329_0_0_4"/>
<dbReference type="RefSeq" id="WP_013147455.1">
    <property type="nucleotide sequence ID" value="NC_014207.1"/>
</dbReference>
<feature type="signal peptide" evidence="1">
    <location>
        <begin position="1"/>
        <end position="25"/>
    </location>
</feature>
<dbReference type="Proteomes" id="UP000000383">
    <property type="component" value="Chromosome"/>
</dbReference>
<dbReference type="NCBIfam" id="NF045609">
    <property type="entry name" value="EpsI_type_B"/>
    <property type="match status" value="1"/>
</dbReference>
<dbReference type="OrthoDB" id="8583485at2"/>
<feature type="domain" description="Methanolan biosynthesis EpsI" evidence="2">
    <location>
        <begin position="11"/>
        <end position="216"/>
    </location>
</feature>
<dbReference type="eggNOG" id="ENOG5030WKQ">
    <property type="taxonomic scope" value="Bacteria"/>
</dbReference>
<proteinExistence type="predicted"/>
<gene>
    <name evidence="3" type="ordered locus">M301_0755</name>
</gene>
<organism evidence="3 4">
    <name type="scientific">Methylotenera versatilis (strain 301)</name>
    <dbReference type="NCBI Taxonomy" id="666681"/>
    <lineage>
        <taxon>Bacteria</taxon>
        <taxon>Pseudomonadati</taxon>
        <taxon>Pseudomonadota</taxon>
        <taxon>Betaproteobacteria</taxon>
        <taxon>Nitrosomonadales</taxon>
        <taxon>Methylophilaceae</taxon>
        <taxon>Methylotenera</taxon>
    </lineage>
</organism>
<dbReference type="Pfam" id="PF11984">
    <property type="entry name" value="DUF3485"/>
    <property type="match status" value="1"/>
</dbReference>
<name>D7DNX2_METV0</name>
<keyword evidence="4" id="KW-1185">Reference proteome</keyword>
<dbReference type="STRING" id="666681.M301_0755"/>
<feature type="chain" id="PRO_5003094861" evidence="1">
    <location>
        <begin position="26"/>
        <end position="230"/>
    </location>
</feature>
<protein>
    <submittedName>
        <fullName evidence="3">EpsI family protein</fullName>
    </submittedName>
</protein>
<evidence type="ECO:0000313" key="3">
    <source>
        <dbReference type="EMBL" id="ADI29139.1"/>
    </source>
</evidence>
<dbReference type="InterPro" id="IPR054653">
    <property type="entry name" value="EpsI_type_B_pred"/>
</dbReference>
<dbReference type="AlphaFoldDB" id="D7DNX2"/>
<dbReference type="InterPro" id="IPR014263">
    <property type="entry name" value="Methanolan_biosynth_EpsI"/>
</dbReference>
<accession>D7DNX2</accession>
<dbReference type="NCBIfam" id="TIGR02914">
    <property type="entry name" value="EpsI_fam"/>
    <property type="match status" value="1"/>
</dbReference>
<reference evidence="3 4" key="2">
    <citation type="journal article" date="2011" name="J. Bacteriol.">
        <title>Genomes of three methylotrophs from a single niche uncover genetic and metabolic divergence of Methylophilaceae.</title>
        <authorList>
            <person name="Lapidus A."/>
            <person name="Clum A."/>
            <person name="Labutti K."/>
            <person name="Kaluzhnaya M.G."/>
            <person name="Lim S."/>
            <person name="Beck D.A."/>
            <person name="Glavina Del Rio T."/>
            <person name="Nolan M."/>
            <person name="Mavromatis K."/>
            <person name="Huntemann M."/>
            <person name="Lucas S."/>
            <person name="Lidstrom M.E."/>
            <person name="Ivanova N."/>
            <person name="Chistoserdova L."/>
        </authorList>
    </citation>
    <scope>NUCLEOTIDE SEQUENCE [LARGE SCALE GENOMIC DNA]</scope>
    <source>
        <strain evidence="3 4">301</strain>
    </source>
</reference>
<sequence precursor="true">MKKTISIRHLVIGLSMLCTAGLAVAMKPTIIFADQYEKINLETIVPKQFHGWRMEEMTSHLVNPEEQAAVNKVYSQTLSRSYVNEQGERVMLSIAYGKDQSDSVGVHLPEGCYGGQGFSVRDSIKVIFKTNFGNIPAARLVATKGGRVEPITYWLTVGEKAVYGGWDMKKIKLQYALNGVVPDGLLMRVSSITPDVAYGYALQTRFTDELLTSLSPSQRIRLMGNNATQS</sequence>
<evidence type="ECO:0000259" key="2">
    <source>
        <dbReference type="Pfam" id="PF11984"/>
    </source>
</evidence>
<keyword evidence="1" id="KW-0732">Signal</keyword>
<evidence type="ECO:0000256" key="1">
    <source>
        <dbReference type="SAM" id="SignalP"/>
    </source>
</evidence>
<dbReference type="EMBL" id="CP002056">
    <property type="protein sequence ID" value="ADI29139.1"/>
    <property type="molecule type" value="Genomic_DNA"/>
</dbReference>
<evidence type="ECO:0000313" key="4">
    <source>
        <dbReference type="Proteomes" id="UP000000383"/>
    </source>
</evidence>
<reference evidence="4" key="1">
    <citation type="submission" date="2010-05" db="EMBL/GenBank/DDBJ databases">
        <title>Complete sequence of Methylotenera sp. 301.</title>
        <authorList>
            <person name="Lucas S."/>
            <person name="Copeland A."/>
            <person name="Lapidus A."/>
            <person name="Cheng J.-F."/>
            <person name="Bruce D."/>
            <person name="Goodwin L."/>
            <person name="Pitluck S."/>
            <person name="Clum A."/>
            <person name="Land M."/>
            <person name="Hauser L."/>
            <person name="Kyrpides N."/>
            <person name="Ivanova N."/>
            <person name="Chistoservova L."/>
            <person name="Kalyuzhnaya M."/>
            <person name="Woyke T."/>
        </authorList>
    </citation>
    <scope>NUCLEOTIDE SEQUENCE [LARGE SCALE GENOMIC DNA]</scope>
    <source>
        <strain evidence="4">301</strain>
    </source>
</reference>
<dbReference type="KEGG" id="meh:M301_0755"/>